<keyword evidence="2 8" id="KW-0812">Transmembrane</keyword>
<dbReference type="InterPro" id="IPR017452">
    <property type="entry name" value="GPCR_Rhodpsn_7TM"/>
</dbReference>
<comment type="caution">
    <text evidence="10">The sequence shown here is derived from an EMBL/GenBank/DDBJ whole genome shotgun (WGS) entry which is preliminary data.</text>
</comment>
<evidence type="ECO:0000256" key="4">
    <source>
        <dbReference type="ARBA" id="ARBA00023040"/>
    </source>
</evidence>
<feature type="non-terminal residue" evidence="10">
    <location>
        <position position="1"/>
    </location>
</feature>
<evidence type="ECO:0000313" key="10">
    <source>
        <dbReference type="EMBL" id="CAJ0583348.1"/>
    </source>
</evidence>
<evidence type="ECO:0000256" key="2">
    <source>
        <dbReference type="ARBA" id="ARBA00022692"/>
    </source>
</evidence>
<keyword evidence="11" id="KW-1185">Reference proteome</keyword>
<dbReference type="GO" id="GO:0004930">
    <property type="term" value="F:G protein-coupled receptor activity"/>
    <property type="evidence" value="ECO:0007669"/>
    <property type="project" value="UniProtKB-KW"/>
</dbReference>
<evidence type="ECO:0000313" key="11">
    <source>
        <dbReference type="Proteomes" id="UP001177023"/>
    </source>
</evidence>
<dbReference type="PRINTS" id="PR00237">
    <property type="entry name" value="GPCRRHODOPSN"/>
</dbReference>
<dbReference type="Gene3D" id="1.20.1070.10">
    <property type="entry name" value="Rhodopsin 7-helix transmembrane proteins"/>
    <property type="match status" value="1"/>
</dbReference>
<feature type="transmembrane region" description="Helical" evidence="8">
    <location>
        <begin position="130"/>
        <end position="149"/>
    </location>
</feature>
<evidence type="ECO:0000256" key="1">
    <source>
        <dbReference type="ARBA" id="ARBA00004141"/>
    </source>
</evidence>
<gene>
    <name evidence="10" type="ORF">MSPICULIGERA_LOCUS21434</name>
</gene>
<protein>
    <recommendedName>
        <fullName evidence="9">G-protein coupled receptors family 1 profile domain-containing protein</fullName>
    </recommendedName>
</protein>
<dbReference type="Pfam" id="PF00001">
    <property type="entry name" value="7tm_1"/>
    <property type="match status" value="1"/>
</dbReference>
<dbReference type="PANTHER" id="PTHR24243:SF208">
    <property type="entry name" value="PYROKININ-1 RECEPTOR"/>
    <property type="match status" value="1"/>
</dbReference>
<dbReference type="AlphaFoldDB" id="A0AA36DBQ3"/>
<feature type="transmembrane region" description="Helical" evidence="8">
    <location>
        <begin position="210"/>
        <end position="229"/>
    </location>
</feature>
<dbReference type="SUPFAM" id="SSF81321">
    <property type="entry name" value="Family A G protein-coupled receptor-like"/>
    <property type="match status" value="1"/>
</dbReference>
<evidence type="ECO:0000256" key="8">
    <source>
        <dbReference type="SAM" id="Phobius"/>
    </source>
</evidence>
<feature type="transmembrane region" description="Helical" evidence="8">
    <location>
        <begin position="269"/>
        <end position="290"/>
    </location>
</feature>
<evidence type="ECO:0000256" key="7">
    <source>
        <dbReference type="ARBA" id="ARBA00023224"/>
    </source>
</evidence>
<feature type="domain" description="G-protein coupled receptors family 1 profile" evidence="9">
    <location>
        <begin position="110"/>
        <end position="426"/>
    </location>
</feature>
<dbReference type="GO" id="GO:0005886">
    <property type="term" value="C:plasma membrane"/>
    <property type="evidence" value="ECO:0007669"/>
    <property type="project" value="TreeGrafter"/>
</dbReference>
<keyword evidence="5 8" id="KW-0472">Membrane</keyword>
<feature type="transmembrane region" description="Helical" evidence="8">
    <location>
        <begin position="91"/>
        <end position="118"/>
    </location>
</feature>
<evidence type="ECO:0000256" key="3">
    <source>
        <dbReference type="ARBA" id="ARBA00022989"/>
    </source>
</evidence>
<dbReference type="PANTHER" id="PTHR24243">
    <property type="entry name" value="G-PROTEIN COUPLED RECEPTOR"/>
    <property type="match status" value="1"/>
</dbReference>
<feature type="transmembrane region" description="Helical" evidence="8">
    <location>
        <begin position="169"/>
        <end position="189"/>
    </location>
</feature>
<evidence type="ECO:0000259" key="9">
    <source>
        <dbReference type="PROSITE" id="PS50262"/>
    </source>
</evidence>
<dbReference type="PROSITE" id="PS50262">
    <property type="entry name" value="G_PROTEIN_RECEP_F1_2"/>
    <property type="match status" value="1"/>
</dbReference>
<sequence>MRSCWNNTEFERAFQQYLQNSTCYQKSLEFIVPPSPEAPTQTPLTPFMLQCSAHPEIRELAEYMQRLIYVDLPREVGCYTKPQNAGGIPDWINIIITMVFFLIGVIGIVGNSLTCWVIYKNRNLQTHTNYFLASLAMSDFMLILVGVPFDIIHSWFPSQPPDIPGYCEFTSTTISFFTFVSILTIVALTGERYAAICKPFSILKFNKQRVRRVIYAIWICAFIPSVYLGMQYKQVMEDFCGYNRALGVGIGHCDYVTSPDMIFRYPFELAMILTFVLPMMFIFFCYVRILHTLNRSYMARHPTVHIPLGPAGTENGNQVHRSSIRESIREKFSGKDRSNRDSVNQVVLHVHHKNSIQVSQQAHRMVIKMLATVSVTFFICYLPYHLERLIAQYIKEQCKSSMLCLLLYPITGVLQYVSATLNPIFYSVMSERFRVAFKSTFNKILRKHKEYNNIGSMTQRRPMLVVERRGTRCTEVLSTETPAL</sequence>
<feature type="transmembrane region" description="Helical" evidence="8">
    <location>
        <begin position="365"/>
        <end position="386"/>
    </location>
</feature>
<keyword evidence="3 8" id="KW-1133">Transmembrane helix</keyword>
<feature type="transmembrane region" description="Helical" evidence="8">
    <location>
        <begin position="406"/>
        <end position="428"/>
    </location>
</feature>
<reference evidence="10" key="1">
    <citation type="submission" date="2023-06" db="EMBL/GenBank/DDBJ databases">
        <authorList>
            <person name="Delattre M."/>
        </authorList>
    </citation>
    <scope>NUCLEOTIDE SEQUENCE</scope>
    <source>
        <strain evidence="10">AF72</strain>
    </source>
</reference>
<keyword evidence="4" id="KW-0297">G-protein coupled receptor</keyword>
<evidence type="ECO:0000256" key="5">
    <source>
        <dbReference type="ARBA" id="ARBA00023136"/>
    </source>
</evidence>
<organism evidence="10 11">
    <name type="scientific">Mesorhabditis spiculigera</name>
    <dbReference type="NCBI Taxonomy" id="96644"/>
    <lineage>
        <taxon>Eukaryota</taxon>
        <taxon>Metazoa</taxon>
        <taxon>Ecdysozoa</taxon>
        <taxon>Nematoda</taxon>
        <taxon>Chromadorea</taxon>
        <taxon>Rhabditida</taxon>
        <taxon>Rhabditina</taxon>
        <taxon>Rhabditomorpha</taxon>
        <taxon>Rhabditoidea</taxon>
        <taxon>Rhabditidae</taxon>
        <taxon>Mesorhabditinae</taxon>
        <taxon>Mesorhabditis</taxon>
    </lineage>
</organism>
<keyword evidence="6" id="KW-0675">Receptor</keyword>
<evidence type="ECO:0000256" key="6">
    <source>
        <dbReference type="ARBA" id="ARBA00023170"/>
    </source>
</evidence>
<comment type="subcellular location">
    <subcellularLocation>
        <location evidence="1">Membrane</location>
        <topology evidence="1">Multi-pass membrane protein</topology>
    </subcellularLocation>
</comment>
<dbReference type="EMBL" id="CATQJA010002665">
    <property type="protein sequence ID" value="CAJ0583348.1"/>
    <property type="molecule type" value="Genomic_DNA"/>
</dbReference>
<dbReference type="InterPro" id="IPR000276">
    <property type="entry name" value="GPCR_Rhodpsn"/>
</dbReference>
<dbReference type="Proteomes" id="UP001177023">
    <property type="component" value="Unassembled WGS sequence"/>
</dbReference>
<accession>A0AA36DBQ3</accession>
<keyword evidence="7" id="KW-0807">Transducer</keyword>
<proteinExistence type="predicted"/>
<name>A0AA36DBQ3_9BILA</name>